<feature type="domain" description="Enoyl reductase (ER)" evidence="5">
    <location>
        <begin position="8"/>
        <end position="328"/>
    </location>
</feature>
<evidence type="ECO:0000313" key="6">
    <source>
        <dbReference type="EMBL" id="ETX02055.1"/>
    </source>
</evidence>
<dbReference type="InterPro" id="IPR020843">
    <property type="entry name" value="ER"/>
</dbReference>
<dbReference type="AlphaFoldDB" id="W4LVX9"/>
<comment type="similarity">
    <text evidence="4">Belongs to the zinc-containing alcohol dehydrogenase family.</text>
</comment>
<keyword evidence="1 4" id="KW-0479">Metal-binding</keyword>
<dbReference type="PROSITE" id="PS00059">
    <property type="entry name" value="ADH_ZINC"/>
    <property type="match status" value="1"/>
</dbReference>
<organism evidence="6 7">
    <name type="scientific">Entotheonella factor</name>
    <dbReference type="NCBI Taxonomy" id="1429438"/>
    <lineage>
        <taxon>Bacteria</taxon>
        <taxon>Pseudomonadati</taxon>
        <taxon>Nitrospinota/Tectimicrobiota group</taxon>
        <taxon>Candidatus Tectimicrobiota</taxon>
        <taxon>Candidatus Entotheonellia</taxon>
        <taxon>Candidatus Entotheonellales</taxon>
        <taxon>Candidatus Entotheonellaceae</taxon>
        <taxon>Candidatus Entotheonella</taxon>
    </lineage>
</organism>
<dbReference type="InterPro" id="IPR050129">
    <property type="entry name" value="Zn_alcohol_dh"/>
</dbReference>
<proteinExistence type="inferred from homology"/>
<dbReference type="PANTHER" id="PTHR43401:SF2">
    <property type="entry name" value="L-THREONINE 3-DEHYDROGENASE"/>
    <property type="match status" value="1"/>
</dbReference>
<evidence type="ECO:0000259" key="5">
    <source>
        <dbReference type="SMART" id="SM00829"/>
    </source>
</evidence>
<gene>
    <name evidence="6" type="ORF">ETSY1_04975</name>
</gene>
<dbReference type="SUPFAM" id="SSF50129">
    <property type="entry name" value="GroES-like"/>
    <property type="match status" value="1"/>
</dbReference>
<evidence type="ECO:0000256" key="1">
    <source>
        <dbReference type="ARBA" id="ARBA00022723"/>
    </source>
</evidence>
<reference evidence="6 7" key="1">
    <citation type="journal article" date="2014" name="Nature">
        <title>An environmental bacterial taxon with a large and distinct metabolic repertoire.</title>
        <authorList>
            <person name="Wilson M.C."/>
            <person name="Mori T."/>
            <person name="Ruckert C."/>
            <person name="Uria A.R."/>
            <person name="Helf M.J."/>
            <person name="Takada K."/>
            <person name="Gernert C."/>
            <person name="Steffens U.A."/>
            <person name="Heycke N."/>
            <person name="Schmitt S."/>
            <person name="Rinke C."/>
            <person name="Helfrich E.J."/>
            <person name="Brachmann A.O."/>
            <person name="Gurgui C."/>
            <person name="Wakimoto T."/>
            <person name="Kracht M."/>
            <person name="Crusemann M."/>
            <person name="Hentschel U."/>
            <person name="Abe I."/>
            <person name="Matsunaga S."/>
            <person name="Kalinowski J."/>
            <person name="Takeyama H."/>
            <person name="Piel J."/>
        </authorList>
    </citation>
    <scope>NUCLEOTIDE SEQUENCE [LARGE SCALE GENOMIC DNA]</scope>
    <source>
        <strain evidence="7">TSY1</strain>
    </source>
</reference>
<sequence length="330" mass="35463">MKAAVYHGPRDIRVEEVMKPEIGESEVLVKVRACGICGSDLHMYRLGMFEGLGRPIDDKRRIMGHELSGEIIEVGSGVTTFRVGDRITGVGQGGFAELVPVPVSERSPHILPDHVSFEDGATLEPLATSLHGVGLAQPKVGETVVVLGVGIIGLGCIQAIRALVDCRIIAVDASDRRLDMAKTFGADATVNLTQTDPVEAVIELTGGAKPVERFGVRGGNADVVIDCAGAQASPNQGLTMLKQQHGRLVCVALFERQPELDFNQVVRKHVAIYGSWTWTGDDYRQAIELVQSGRIDRNPLISHALDLDEAPEGFAIQDQPDAAIKVVLKP</sequence>
<dbReference type="Gene3D" id="3.40.50.720">
    <property type="entry name" value="NAD(P)-binding Rossmann-like Domain"/>
    <property type="match status" value="1"/>
</dbReference>
<dbReference type="EMBL" id="AZHW01000179">
    <property type="protein sequence ID" value="ETX02055.1"/>
    <property type="molecule type" value="Genomic_DNA"/>
</dbReference>
<dbReference type="Pfam" id="PF00107">
    <property type="entry name" value="ADH_zinc_N"/>
    <property type="match status" value="1"/>
</dbReference>
<evidence type="ECO:0000256" key="4">
    <source>
        <dbReference type="RuleBase" id="RU361277"/>
    </source>
</evidence>
<dbReference type="SUPFAM" id="SSF51735">
    <property type="entry name" value="NAD(P)-binding Rossmann-fold domains"/>
    <property type="match status" value="1"/>
</dbReference>
<comment type="cofactor">
    <cofactor evidence="4">
        <name>Zn(2+)</name>
        <dbReference type="ChEBI" id="CHEBI:29105"/>
    </cofactor>
</comment>
<dbReference type="InterPro" id="IPR013154">
    <property type="entry name" value="ADH-like_N"/>
</dbReference>
<dbReference type="Proteomes" id="UP000019141">
    <property type="component" value="Unassembled WGS sequence"/>
</dbReference>
<dbReference type="InterPro" id="IPR002328">
    <property type="entry name" value="ADH_Zn_CS"/>
</dbReference>
<evidence type="ECO:0000313" key="7">
    <source>
        <dbReference type="Proteomes" id="UP000019141"/>
    </source>
</evidence>
<evidence type="ECO:0000256" key="2">
    <source>
        <dbReference type="ARBA" id="ARBA00022833"/>
    </source>
</evidence>
<dbReference type="PANTHER" id="PTHR43401">
    <property type="entry name" value="L-THREONINE 3-DEHYDROGENASE"/>
    <property type="match status" value="1"/>
</dbReference>
<dbReference type="HOGENOM" id="CLU_026673_11_0_7"/>
<name>W4LVX9_ENTF1</name>
<comment type="caution">
    <text evidence="6">The sequence shown here is derived from an EMBL/GenBank/DDBJ whole genome shotgun (WGS) entry which is preliminary data.</text>
</comment>
<keyword evidence="3" id="KW-0560">Oxidoreductase</keyword>
<dbReference type="InterPro" id="IPR036291">
    <property type="entry name" value="NAD(P)-bd_dom_sf"/>
</dbReference>
<keyword evidence="2 4" id="KW-0862">Zinc</keyword>
<dbReference type="InterPro" id="IPR011032">
    <property type="entry name" value="GroES-like_sf"/>
</dbReference>
<keyword evidence="7" id="KW-1185">Reference proteome</keyword>
<dbReference type="InterPro" id="IPR013149">
    <property type="entry name" value="ADH-like_C"/>
</dbReference>
<protein>
    <recommendedName>
        <fullName evidence="5">Enoyl reductase (ER) domain-containing protein</fullName>
    </recommendedName>
</protein>
<dbReference type="Pfam" id="PF08240">
    <property type="entry name" value="ADH_N"/>
    <property type="match status" value="1"/>
</dbReference>
<evidence type="ECO:0000256" key="3">
    <source>
        <dbReference type="ARBA" id="ARBA00023002"/>
    </source>
</evidence>
<dbReference type="SMART" id="SM00829">
    <property type="entry name" value="PKS_ER"/>
    <property type="match status" value="1"/>
</dbReference>
<accession>W4LVX9</accession>
<dbReference type="Gene3D" id="3.90.180.10">
    <property type="entry name" value="Medium-chain alcohol dehydrogenases, catalytic domain"/>
    <property type="match status" value="2"/>
</dbReference>
<dbReference type="GO" id="GO:0016616">
    <property type="term" value="F:oxidoreductase activity, acting on the CH-OH group of donors, NAD or NADP as acceptor"/>
    <property type="evidence" value="ECO:0007669"/>
    <property type="project" value="UniProtKB-ARBA"/>
</dbReference>
<dbReference type="GO" id="GO:0008270">
    <property type="term" value="F:zinc ion binding"/>
    <property type="evidence" value="ECO:0007669"/>
    <property type="project" value="InterPro"/>
</dbReference>